<feature type="transmembrane region" description="Helical" evidence="16">
    <location>
        <begin position="235"/>
        <end position="254"/>
    </location>
</feature>
<dbReference type="Proteomes" id="UP000005666">
    <property type="component" value="Chromosome 1"/>
</dbReference>
<dbReference type="eggNOG" id="KOG1440">
    <property type="taxonomic scope" value="Eukaryota"/>
</dbReference>
<feature type="transmembrane region" description="Helical" evidence="16">
    <location>
        <begin position="100"/>
        <end position="122"/>
    </location>
</feature>
<dbReference type="GO" id="GO:0005789">
    <property type="term" value="C:endoplasmic reticulum membrane"/>
    <property type="evidence" value="ECO:0007669"/>
    <property type="project" value="TreeGrafter"/>
</dbReference>
<feature type="transmembrane region" description="Helical" evidence="16">
    <location>
        <begin position="41"/>
        <end position="61"/>
    </location>
</feature>
<sequence>MAKKKNASKNKSNPNSKGTSSKEVKQQANQPVKAESKKYNFLIRTIWTFVMIAGFFATLASGHIYCILLITLCQVFAFKEIIAVTGASGSEKNLPLTKTLNWYFLVTILYYLDGKTLFIFFHDFLFDHPLLSSIVSHHKIICYFMYLLGIVFFVCTLRKGFLKFQFGSFCITHVVLLLIVFQAHLIIKNVISGLFWFLVPCGLVIINDIFAYLCGITFGRTRLIEISPKKTLEGFVGAWFFTAIGSIILTRLLLPFDYLKCPVQDINTNFFSNLTCDLNPVFLAQQYKLPPMVFDAFGLSIVTIRPIYFHVLNLATFASLFAPFGGFFASGLKRTFKVKDFGDSIPGHGGITDRIDCQFIMGSFTNLYFETFISENRITVETVISTILMNFDDKQILELMTSLATLLFKKGSIKENSFKKLTKLLTEVNK</sequence>
<comment type="pathway">
    <text evidence="3 16 17">Phospholipid metabolism; CDP-diacylglycerol biosynthesis; CDP-diacylglycerol from sn-glycerol 3-phosphate: step 3/3.</text>
</comment>
<evidence type="ECO:0000256" key="14">
    <source>
        <dbReference type="ARBA" id="ARBA00023209"/>
    </source>
</evidence>
<feature type="transmembrane region" description="Helical" evidence="16">
    <location>
        <begin position="193"/>
        <end position="214"/>
    </location>
</feature>
<dbReference type="HOGENOM" id="CLU_023471_1_1_1"/>
<dbReference type="OMA" id="FFAYMYF"/>
<comment type="pathway">
    <text evidence="4">Lipid metabolism.</text>
</comment>
<keyword evidence="9 16" id="KW-0812">Transmembrane</keyword>
<dbReference type="OrthoDB" id="10260889at2759"/>
<organism evidence="19 20">
    <name type="scientific">Tetrapisispora phaffii (strain ATCC 24235 / CBS 4417 / NBRC 1672 / NRRL Y-8282 / UCD 70-5)</name>
    <name type="common">Yeast</name>
    <name type="synonym">Fabospora phaffii</name>
    <dbReference type="NCBI Taxonomy" id="1071381"/>
    <lineage>
        <taxon>Eukaryota</taxon>
        <taxon>Fungi</taxon>
        <taxon>Dikarya</taxon>
        <taxon>Ascomycota</taxon>
        <taxon>Saccharomycotina</taxon>
        <taxon>Saccharomycetes</taxon>
        <taxon>Saccharomycetales</taxon>
        <taxon>Saccharomycetaceae</taxon>
        <taxon>Tetrapisispora</taxon>
    </lineage>
</organism>
<keyword evidence="14 16" id="KW-0594">Phospholipid biosynthesis</keyword>
<evidence type="ECO:0000256" key="5">
    <source>
        <dbReference type="ARBA" id="ARBA00010185"/>
    </source>
</evidence>
<dbReference type="UniPathway" id="UPA00557">
    <property type="reaction ID" value="UER00614"/>
</dbReference>
<feature type="transmembrane region" description="Helical" evidence="16">
    <location>
        <begin position="67"/>
        <end position="88"/>
    </location>
</feature>
<keyword evidence="8 16" id="KW-0808">Transferase</keyword>
<dbReference type="Pfam" id="PF01148">
    <property type="entry name" value="CTP_transf_1"/>
    <property type="match status" value="1"/>
</dbReference>
<dbReference type="EC" id="2.7.7.41" evidence="6 16"/>
<feature type="compositionally biased region" description="Low complexity" evidence="18">
    <location>
        <begin position="9"/>
        <end position="19"/>
    </location>
</feature>
<evidence type="ECO:0000256" key="11">
    <source>
        <dbReference type="ARBA" id="ARBA00022989"/>
    </source>
</evidence>
<evidence type="ECO:0000256" key="15">
    <source>
        <dbReference type="ARBA" id="ARBA00023264"/>
    </source>
</evidence>
<dbReference type="EMBL" id="HE612856">
    <property type="protein sequence ID" value="CCE61491.1"/>
    <property type="molecule type" value="Genomic_DNA"/>
</dbReference>
<dbReference type="InterPro" id="IPR000374">
    <property type="entry name" value="PC_trans"/>
</dbReference>
<evidence type="ECO:0000256" key="7">
    <source>
        <dbReference type="ARBA" id="ARBA00022516"/>
    </source>
</evidence>
<evidence type="ECO:0000313" key="20">
    <source>
        <dbReference type="Proteomes" id="UP000005666"/>
    </source>
</evidence>
<proteinExistence type="inferred from homology"/>
<comment type="similarity">
    <text evidence="5 16 17">Belongs to the CDS family.</text>
</comment>
<evidence type="ECO:0000256" key="6">
    <source>
        <dbReference type="ARBA" id="ARBA00012487"/>
    </source>
</evidence>
<dbReference type="InterPro" id="IPR016720">
    <property type="entry name" value="PC_Trfase_euk"/>
</dbReference>
<dbReference type="GO" id="GO:0046488">
    <property type="term" value="P:phosphatidylinositol metabolic process"/>
    <property type="evidence" value="ECO:0007669"/>
    <property type="project" value="EnsemblFungi"/>
</dbReference>
<evidence type="ECO:0000256" key="3">
    <source>
        <dbReference type="ARBA" id="ARBA00005119"/>
    </source>
</evidence>
<evidence type="ECO:0000256" key="2">
    <source>
        <dbReference type="ARBA" id="ARBA00004141"/>
    </source>
</evidence>
<feature type="transmembrane region" description="Helical" evidence="16">
    <location>
        <begin position="166"/>
        <end position="187"/>
    </location>
</feature>
<keyword evidence="7 16" id="KW-0444">Lipid biosynthesis</keyword>
<dbReference type="PROSITE" id="PS01315">
    <property type="entry name" value="CDS"/>
    <property type="match status" value="1"/>
</dbReference>
<evidence type="ECO:0000256" key="12">
    <source>
        <dbReference type="ARBA" id="ARBA00023098"/>
    </source>
</evidence>
<dbReference type="GO" id="GO:0006658">
    <property type="term" value="P:phosphatidylserine metabolic process"/>
    <property type="evidence" value="ECO:0007669"/>
    <property type="project" value="EnsemblFungi"/>
</dbReference>
<keyword evidence="15 16" id="KW-1208">Phospholipid metabolism</keyword>
<evidence type="ECO:0000256" key="8">
    <source>
        <dbReference type="ARBA" id="ARBA00022679"/>
    </source>
</evidence>
<accession>G8BNL3</accession>
<dbReference type="KEGG" id="tpf:TPHA_0A04160"/>
<dbReference type="AlphaFoldDB" id="G8BNL3"/>
<name>G8BNL3_TETPH</name>
<reference evidence="19 20" key="1">
    <citation type="journal article" date="2011" name="Proc. Natl. Acad. Sci. U.S.A.">
        <title>Evolutionary erosion of yeast sex chromosomes by mating-type switching accidents.</title>
        <authorList>
            <person name="Gordon J.L."/>
            <person name="Armisen D."/>
            <person name="Proux-Wera E."/>
            <person name="Oheigeartaigh S.S."/>
            <person name="Byrne K.P."/>
            <person name="Wolfe K.H."/>
        </authorList>
    </citation>
    <scope>NUCLEOTIDE SEQUENCE [LARGE SCALE GENOMIC DNA]</scope>
    <source>
        <strain evidence="20">ATCC 24235 / CBS 4417 / NBRC 1672 / NRRL Y-8282 / UCD 70-5</strain>
    </source>
</reference>
<comment type="catalytic activity">
    <reaction evidence="1 16 17">
        <text>a 1,2-diacyl-sn-glycero-3-phosphate + CTP + H(+) = a CDP-1,2-diacyl-sn-glycerol + diphosphate</text>
        <dbReference type="Rhea" id="RHEA:16229"/>
        <dbReference type="ChEBI" id="CHEBI:15378"/>
        <dbReference type="ChEBI" id="CHEBI:33019"/>
        <dbReference type="ChEBI" id="CHEBI:37563"/>
        <dbReference type="ChEBI" id="CHEBI:58332"/>
        <dbReference type="ChEBI" id="CHEBI:58608"/>
        <dbReference type="EC" id="2.7.7.41"/>
    </reaction>
</comment>
<dbReference type="RefSeq" id="XP_003683925.1">
    <property type="nucleotide sequence ID" value="XM_003683877.1"/>
</dbReference>
<feature type="transmembrane region" description="Helical" evidence="16">
    <location>
        <begin position="307"/>
        <end position="329"/>
    </location>
</feature>
<evidence type="ECO:0000256" key="13">
    <source>
        <dbReference type="ARBA" id="ARBA00023136"/>
    </source>
</evidence>
<protein>
    <recommendedName>
        <fullName evidence="6 16">Phosphatidate cytidylyltransferase</fullName>
        <ecNumber evidence="6 16">2.7.7.41</ecNumber>
    </recommendedName>
</protein>
<evidence type="ECO:0000256" key="1">
    <source>
        <dbReference type="ARBA" id="ARBA00001698"/>
    </source>
</evidence>
<evidence type="ECO:0000256" key="9">
    <source>
        <dbReference type="ARBA" id="ARBA00022692"/>
    </source>
</evidence>
<dbReference type="PIRSF" id="PIRSF018269">
    <property type="entry name" value="PC_trans_euk"/>
    <property type="match status" value="1"/>
</dbReference>
<feature type="transmembrane region" description="Helical" evidence="16">
    <location>
        <begin position="134"/>
        <end position="154"/>
    </location>
</feature>
<dbReference type="PANTHER" id="PTHR13773">
    <property type="entry name" value="PHOSPHATIDATE CYTIDYLYLTRANSFERASE"/>
    <property type="match status" value="1"/>
</dbReference>
<evidence type="ECO:0000256" key="4">
    <source>
        <dbReference type="ARBA" id="ARBA00005189"/>
    </source>
</evidence>
<keyword evidence="20" id="KW-1185">Reference proteome</keyword>
<dbReference type="GO" id="GO:0016024">
    <property type="term" value="P:CDP-diacylglycerol biosynthetic process"/>
    <property type="evidence" value="ECO:0007669"/>
    <property type="project" value="UniProtKB-UniRule"/>
</dbReference>
<keyword evidence="10 16" id="KW-0548">Nucleotidyltransferase</keyword>
<keyword evidence="13 16" id="KW-0472">Membrane</keyword>
<comment type="subcellular location">
    <subcellularLocation>
        <location evidence="2">Membrane</location>
        <topology evidence="2">Multi-pass membrane protein</topology>
    </subcellularLocation>
</comment>
<evidence type="ECO:0000256" key="10">
    <source>
        <dbReference type="ARBA" id="ARBA00022695"/>
    </source>
</evidence>
<dbReference type="GeneID" id="11532646"/>
<evidence type="ECO:0000256" key="16">
    <source>
        <dbReference type="PIRNR" id="PIRNR018269"/>
    </source>
</evidence>
<dbReference type="GO" id="GO:0004605">
    <property type="term" value="F:phosphatidate cytidylyltransferase activity"/>
    <property type="evidence" value="ECO:0007669"/>
    <property type="project" value="UniProtKB-UniRule"/>
</dbReference>
<evidence type="ECO:0000256" key="18">
    <source>
        <dbReference type="SAM" id="MobiDB-lite"/>
    </source>
</evidence>
<keyword evidence="11 16" id="KW-1133">Transmembrane helix</keyword>
<keyword evidence="12 16" id="KW-0443">Lipid metabolism</keyword>
<dbReference type="GO" id="GO:0070319">
    <property type="term" value="C:Golgi to plasma membrane transport vesicle"/>
    <property type="evidence" value="ECO:0007669"/>
    <property type="project" value="EnsemblFungi"/>
</dbReference>
<gene>
    <name evidence="19" type="primary">TPHA0A04160</name>
    <name evidence="19" type="ordered locus">TPHA_0A04160</name>
</gene>
<dbReference type="STRING" id="1071381.G8BNL3"/>
<evidence type="ECO:0000313" key="19">
    <source>
        <dbReference type="EMBL" id="CCE61491.1"/>
    </source>
</evidence>
<evidence type="ECO:0000256" key="17">
    <source>
        <dbReference type="RuleBase" id="RU003938"/>
    </source>
</evidence>
<feature type="region of interest" description="Disordered" evidence="18">
    <location>
        <begin position="1"/>
        <end position="31"/>
    </location>
</feature>
<dbReference type="PANTHER" id="PTHR13773:SF8">
    <property type="entry name" value="PHOSPHATIDATE CYTIDYLYLTRANSFERASE, PHOTORECEPTOR-SPECIFIC"/>
    <property type="match status" value="1"/>
</dbReference>